<keyword evidence="3" id="KW-0749">Sporulation</keyword>
<protein>
    <recommendedName>
        <fullName evidence="2">Increased recombination centers protein 19</fullName>
    </recommendedName>
</protein>
<dbReference type="Proteomes" id="UP001152964">
    <property type="component" value="Chromosome 12"/>
</dbReference>
<evidence type="ECO:0000256" key="1">
    <source>
        <dbReference type="ARBA" id="ARBA00008732"/>
    </source>
</evidence>
<evidence type="ECO:0000313" key="6">
    <source>
        <dbReference type="Proteomes" id="UP001152964"/>
    </source>
</evidence>
<evidence type="ECO:0000256" key="4">
    <source>
        <dbReference type="ARBA" id="ARBA00025688"/>
    </source>
</evidence>
<dbReference type="InterPro" id="IPR016613">
    <property type="entry name" value="Irc19"/>
</dbReference>
<comment type="similarity">
    <text evidence="1">Belongs to the IRC19 family.</text>
</comment>
<gene>
    <name evidence="5" type="primary">U6500L00360</name>
    <name evidence="5" type="ORF">SEUBUCD650_0L00360</name>
</gene>
<evidence type="ECO:0000256" key="2">
    <source>
        <dbReference type="ARBA" id="ARBA00017292"/>
    </source>
</evidence>
<dbReference type="EMBL" id="OX291502">
    <property type="protein sequence ID" value="CAI1563008.1"/>
    <property type="molecule type" value="Genomic_DNA"/>
</dbReference>
<evidence type="ECO:0000256" key="3">
    <source>
        <dbReference type="ARBA" id="ARBA00022969"/>
    </source>
</evidence>
<evidence type="ECO:0000313" key="5">
    <source>
        <dbReference type="EMBL" id="CAI1563008.1"/>
    </source>
</evidence>
<sequence>MAPRRISNSTMGKPSITITTAKAIINSEYTLIKSHSKYKLPTHFEKLDAGSTKGRTTVVKIFYRRFVRLKPFVSNVKMVRQTYSDYLRYKFTKEDYELKRYLVFNPNGLQSKTSPEPMGNTKGGEKVMPMEEVQKTLQFILKSCSYLPETKEQKWSIARDNTYCRQILKNILTMQYEKYRSVLNRGVGHDELDVKFSHLRTKSSPPTKLNKGDKKKIPVFKIFSDFDTTLVHLNESLGTRL</sequence>
<proteinExistence type="inferred from homology"/>
<organism evidence="5 6">
    <name type="scientific">Saccharomyces eubayanus</name>
    <name type="common">Yeast</name>
    <dbReference type="NCBI Taxonomy" id="1080349"/>
    <lineage>
        <taxon>Eukaryota</taxon>
        <taxon>Fungi</taxon>
        <taxon>Dikarya</taxon>
        <taxon>Ascomycota</taxon>
        <taxon>Saccharomycotina</taxon>
        <taxon>Saccharomycetes</taxon>
        <taxon>Saccharomycetales</taxon>
        <taxon>Saccharomycetaceae</taxon>
        <taxon>Saccharomyces</taxon>
    </lineage>
</organism>
<reference evidence="5" key="1">
    <citation type="submission" date="2022-08" db="EMBL/GenBank/DDBJ databases">
        <authorList>
            <person name="Byrne P K."/>
        </authorList>
    </citation>
    <scope>NUCLEOTIDE SEQUENCE</scope>
    <source>
        <strain evidence="5">UCD650</strain>
    </source>
</reference>
<accession>A0ABN8VIK2</accession>
<name>A0ABN8VIK2_SACEU</name>
<keyword evidence="6" id="KW-1185">Reference proteome</keyword>
<dbReference type="PIRSF" id="PIRSF013329">
    <property type="entry name" value="UCP013329"/>
    <property type="match status" value="1"/>
</dbReference>
<comment type="function">
    <text evidence="4">Involved in sporulation and maintenance of the mitochondrial DNA. Is probably involved in a pathway contributing to genomic integrity.</text>
</comment>